<reference evidence="3" key="3">
    <citation type="submission" date="2025-09" db="UniProtKB">
        <authorList>
            <consortium name="Ensembl"/>
        </authorList>
    </citation>
    <scope>IDENTIFICATION</scope>
</reference>
<dbReference type="InterPro" id="IPR002014">
    <property type="entry name" value="VHS_dom"/>
</dbReference>
<dbReference type="SUPFAM" id="SSF48464">
    <property type="entry name" value="ENTH/VHS domain"/>
    <property type="match status" value="1"/>
</dbReference>
<proteinExistence type="predicted"/>
<dbReference type="PROSITE" id="PS50179">
    <property type="entry name" value="VHS"/>
    <property type="match status" value="1"/>
</dbReference>
<keyword evidence="1" id="KW-0732">Signal</keyword>
<sequence>MEIDFFLFLFSFFFFFFLKDRERVGAGKGVQNEDWGQFMHICDIISTAHDGPKDAVKAWKKRISKNYNHKEIQLTLSLIAMYLSCRPSE</sequence>
<feature type="domain" description="VHS" evidence="2">
    <location>
        <begin position="25"/>
        <end position="85"/>
    </location>
</feature>
<name>A0A673TJ24_SURSU</name>
<dbReference type="Gene3D" id="1.25.40.90">
    <property type="match status" value="1"/>
</dbReference>
<dbReference type="Pfam" id="PF00790">
    <property type="entry name" value="VHS"/>
    <property type="match status" value="1"/>
</dbReference>
<feature type="chain" id="PRO_5025597527" description="VHS domain-containing protein" evidence="1">
    <location>
        <begin position="22"/>
        <end position="89"/>
    </location>
</feature>
<accession>A0A673TJ24</accession>
<dbReference type="GO" id="GO:0005768">
    <property type="term" value="C:endosome"/>
    <property type="evidence" value="ECO:0007669"/>
    <property type="project" value="TreeGrafter"/>
</dbReference>
<dbReference type="Proteomes" id="UP000472268">
    <property type="component" value="Chromosome 8"/>
</dbReference>
<organism evidence="3 4">
    <name type="scientific">Suricata suricatta</name>
    <name type="common">Meerkat</name>
    <dbReference type="NCBI Taxonomy" id="37032"/>
    <lineage>
        <taxon>Eukaryota</taxon>
        <taxon>Metazoa</taxon>
        <taxon>Chordata</taxon>
        <taxon>Craniata</taxon>
        <taxon>Vertebrata</taxon>
        <taxon>Euteleostomi</taxon>
        <taxon>Mammalia</taxon>
        <taxon>Eutheria</taxon>
        <taxon>Laurasiatheria</taxon>
        <taxon>Carnivora</taxon>
        <taxon>Feliformia</taxon>
        <taxon>Herpestidae</taxon>
        <taxon>Suricata</taxon>
    </lineage>
</organism>
<evidence type="ECO:0000313" key="3">
    <source>
        <dbReference type="Ensembl" id="ENSSSUP00005009009.1"/>
    </source>
</evidence>
<keyword evidence="4" id="KW-1185">Reference proteome</keyword>
<dbReference type="GO" id="GO:0035091">
    <property type="term" value="F:phosphatidylinositol binding"/>
    <property type="evidence" value="ECO:0007669"/>
    <property type="project" value="InterPro"/>
</dbReference>
<dbReference type="PANTHER" id="PTHR13856:SF28">
    <property type="entry name" value="TOM1-LIKE PROTEIN 1"/>
    <property type="match status" value="1"/>
</dbReference>
<dbReference type="InterPro" id="IPR008942">
    <property type="entry name" value="ENTH_VHS"/>
</dbReference>
<reference evidence="3" key="2">
    <citation type="submission" date="2025-08" db="UniProtKB">
        <authorList>
            <consortium name="Ensembl"/>
        </authorList>
    </citation>
    <scope>IDENTIFICATION</scope>
</reference>
<dbReference type="GO" id="GO:0043130">
    <property type="term" value="F:ubiquitin binding"/>
    <property type="evidence" value="ECO:0007669"/>
    <property type="project" value="InterPro"/>
</dbReference>
<dbReference type="AlphaFoldDB" id="A0A673TJ24"/>
<evidence type="ECO:0000313" key="4">
    <source>
        <dbReference type="Proteomes" id="UP000472268"/>
    </source>
</evidence>
<dbReference type="GO" id="GO:0016020">
    <property type="term" value="C:membrane"/>
    <property type="evidence" value="ECO:0007669"/>
    <property type="project" value="TreeGrafter"/>
</dbReference>
<evidence type="ECO:0000259" key="2">
    <source>
        <dbReference type="PROSITE" id="PS50179"/>
    </source>
</evidence>
<protein>
    <recommendedName>
        <fullName evidence="2">VHS domain-containing protein</fullName>
    </recommendedName>
</protein>
<dbReference type="Ensembl" id="ENSSSUT00005010355.1">
    <property type="protein sequence ID" value="ENSSSUP00005009009.1"/>
    <property type="gene ID" value="ENSSSUG00005005831.1"/>
</dbReference>
<evidence type="ECO:0000256" key="1">
    <source>
        <dbReference type="SAM" id="SignalP"/>
    </source>
</evidence>
<dbReference type="PANTHER" id="PTHR13856">
    <property type="entry name" value="VHS DOMAIN CONTAINING PROTEIN FAMILY"/>
    <property type="match status" value="1"/>
</dbReference>
<dbReference type="GO" id="GO:0030276">
    <property type="term" value="F:clathrin binding"/>
    <property type="evidence" value="ECO:0007669"/>
    <property type="project" value="TreeGrafter"/>
</dbReference>
<dbReference type="GO" id="GO:0007165">
    <property type="term" value="P:signal transduction"/>
    <property type="evidence" value="ECO:0007669"/>
    <property type="project" value="TreeGrafter"/>
</dbReference>
<feature type="signal peptide" evidence="1">
    <location>
        <begin position="1"/>
        <end position="21"/>
    </location>
</feature>
<reference evidence="3 4" key="1">
    <citation type="submission" date="2019-05" db="EMBL/GenBank/DDBJ databases">
        <title>A Chromosome-scale Meerkat (S. suricatta) Genome Assembly.</title>
        <authorList>
            <person name="Dudchenko O."/>
            <person name="Lieberman Aiden E."/>
            <person name="Tung J."/>
            <person name="Barreiro L.B."/>
            <person name="Clutton-Brock T.H."/>
        </authorList>
    </citation>
    <scope>NUCLEOTIDE SEQUENCE [LARGE SCALE GENOMIC DNA]</scope>
</reference>